<dbReference type="SUPFAM" id="SSF55816">
    <property type="entry name" value="5'-nucleotidase (syn. UDP-sugar hydrolase), C-terminal domain"/>
    <property type="match status" value="1"/>
</dbReference>
<protein>
    <submittedName>
        <fullName evidence="5">Metallophosphatase</fullName>
    </submittedName>
</protein>
<gene>
    <name evidence="5" type="ORF">IX53_05150</name>
</gene>
<dbReference type="Gene3D" id="3.90.780.10">
    <property type="entry name" value="5'-Nucleotidase, C-terminal domain"/>
    <property type="match status" value="1"/>
</dbReference>
<dbReference type="AlphaFoldDB" id="A0A0G2ZEN6"/>
<dbReference type="PATRIC" id="fig|1330330.3.peg.1033"/>
<dbReference type="InterPro" id="IPR008334">
    <property type="entry name" value="5'-Nucleotdase_C"/>
</dbReference>
<dbReference type="EMBL" id="CP011232">
    <property type="protein sequence ID" value="AKI97303.1"/>
    <property type="molecule type" value="Genomic_DNA"/>
</dbReference>
<dbReference type="SUPFAM" id="SSF56300">
    <property type="entry name" value="Metallo-dependent phosphatases"/>
    <property type="match status" value="1"/>
</dbReference>
<dbReference type="KEGG" id="kpf:IX53_05150"/>
<dbReference type="GO" id="GO:0008253">
    <property type="term" value="F:5'-nucleotidase activity"/>
    <property type="evidence" value="ECO:0007669"/>
    <property type="project" value="TreeGrafter"/>
</dbReference>
<dbReference type="OrthoDB" id="9800780at2"/>
<dbReference type="PANTHER" id="PTHR11575">
    <property type="entry name" value="5'-NUCLEOTIDASE-RELATED"/>
    <property type="match status" value="1"/>
</dbReference>
<proteinExistence type="inferred from homology"/>
<evidence type="ECO:0000313" key="6">
    <source>
        <dbReference type="Proteomes" id="UP000035159"/>
    </source>
</evidence>
<dbReference type="InterPro" id="IPR004843">
    <property type="entry name" value="Calcineurin-like_PHP"/>
</dbReference>
<dbReference type="STRING" id="1330330.IX53_05150"/>
<comment type="similarity">
    <text evidence="2">Belongs to the 5'-nucleotidase family.</text>
</comment>
<dbReference type="RefSeq" id="WP_047754437.1">
    <property type="nucleotide sequence ID" value="NZ_CAJUHA010000008.1"/>
</dbReference>
<accession>A0A0G2ZEN6</accession>
<keyword evidence="1" id="KW-0732">Signal</keyword>
<dbReference type="InterPro" id="IPR036907">
    <property type="entry name" value="5'-Nucleotdase_C_sf"/>
</dbReference>
<dbReference type="Pfam" id="PF02872">
    <property type="entry name" value="5_nucleotid_C"/>
    <property type="match status" value="1"/>
</dbReference>
<evidence type="ECO:0000259" key="3">
    <source>
        <dbReference type="Pfam" id="PF00149"/>
    </source>
</evidence>
<keyword evidence="2" id="KW-0378">Hydrolase</keyword>
<feature type="domain" description="Calcineurin-like phosphoesterase" evidence="3">
    <location>
        <begin position="22"/>
        <end position="232"/>
    </location>
</feature>
<dbReference type="GO" id="GO:0009166">
    <property type="term" value="P:nucleotide catabolic process"/>
    <property type="evidence" value="ECO:0007669"/>
    <property type="project" value="InterPro"/>
</dbReference>
<dbReference type="Pfam" id="PF00149">
    <property type="entry name" value="Metallophos"/>
    <property type="match status" value="1"/>
</dbReference>
<evidence type="ECO:0000256" key="1">
    <source>
        <dbReference type="ARBA" id="ARBA00022729"/>
    </source>
</evidence>
<dbReference type="GO" id="GO:0030288">
    <property type="term" value="C:outer membrane-bounded periplasmic space"/>
    <property type="evidence" value="ECO:0007669"/>
    <property type="project" value="TreeGrafter"/>
</dbReference>
<dbReference type="GO" id="GO:0000166">
    <property type="term" value="F:nucleotide binding"/>
    <property type="evidence" value="ECO:0007669"/>
    <property type="project" value="UniProtKB-KW"/>
</dbReference>
<dbReference type="GO" id="GO:0008768">
    <property type="term" value="F:UDP-sugar diphosphatase activity"/>
    <property type="evidence" value="ECO:0007669"/>
    <property type="project" value="TreeGrafter"/>
</dbReference>
<evidence type="ECO:0000313" key="5">
    <source>
        <dbReference type="EMBL" id="AKI97303.1"/>
    </source>
</evidence>
<evidence type="ECO:0000256" key="2">
    <source>
        <dbReference type="RuleBase" id="RU362119"/>
    </source>
</evidence>
<dbReference type="PANTHER" id="PTHR11575:SF24">
    <property type="entry name" value="5'-NUCLEOTIDASE"/>
    <property type="match status" value="1"/>
</dbReference>
<keyword evidence="6" id="KW-1185">Reference proteome</keyword>
<dbReference type="InterPro" id="IPR006179">
    <property type="entry name" value="5_nucleotidase/apyrase"/>
</dbReference>
<keyword evidence="2" id="KW-0547">Nucleotide-binding</keyword>
<dbReference type="InterPro" id="IPR029052">
    <property type="entry name" value="Metallo-depent_PP-like"/>
</dbReference>
<evidence type="ECO:0000259" key="4">
    <source>
        <dbReference type="Pfam" id="PF02872"/>
    </source>
</evidence>
<name>A0A0G2ZEN6_9BACT</name>
<dbReference type="Gene3D" id="3.60.21.10">
    <property type="match status" value="1"/>
</dbReference>
<dbReference type="Proteomes" id="UP000035159">
    <property type="component" value="Chromosome"/>
</dbReference>
<feature type="domain" description="5'-Nucleotidase C-terminal" evidence="4">
    <location>
        <begin position="306"/>
        <end position="454"/>
    </location>
</feature>
<dbReference type="PRINTS" id="PR01607">
    <property type="entry name" value="APYRASEFAMLY"/>
</dbReference>
<reference evidence="5 6" key="1">
    <citation type="submission" date="2015-04" db="EMBL/GenBank/DDBJ databases">
        <title>Complete Genome Sequence of Kosmotoga pacifica SLHLJ1.</title>
        <authorList>
            <person name="Jiang L.J."/>
            <person name="Shao Z.Z."/>
            <person name="Jebbar M."/>
        </authorList>
    </citation>
    <scope>NUCLEOTIDE SEQUENCE [LARGE SCALE GENOMIC DNA]</scope>
    <source>
        <strain evidence="5 6">SLHLJ1</strain>
    </source>
</reference>
<organism evidence="5 6">
    <name type="scientific">Kosmotoga pacifica</name>
    <dbReference type="NCBI Taxonomy" id="1330330"/>
    <lineage>
        <taxon>Bacteria</taxon>
        <taxon>Thermotogati</taxon>
        <taxon>Thermotogota</taxon>
        <taxon>Thermotogae</taxon>
        <taxon>Kosmotogales</taxon>
        <taxon>Kosmotogaceae</taxon>
        <taxon>Kosmotoga</taxon>
    </lineage>
</organism>
<sequence length="493" mass="54155">MKKLLVFLVVVLLSVFVLAEKLTILHVNDTHGHAWTFSEYKNPDIGGFALIATLVNKFRVENPDTLFLHAGDLNTGVPESDLVDAAPDIVALNLMKLDAMVLGNHEFDNPPEVLSKQMKWAHFPFLSANIYKDGKPAFTQYIIKEVGDLKVAIVGFTAEETEILEALYAQDYEWRSVVDVAKELIPELKKQADVVIALVHLGDATPIKGVNSHELAEQVDGIDIIVDGHSHTLYEKPEVINGTLIVSAGEWGKYLGKLDVEVESGSITFVSYKTIPIKLADITPDFAVATVLDYFKELGNEKLDTVIGETKILLEGTRNIIRNQDTNLGHLVADAMVWKTGADIAITNAGGIRASINPGPITYRHVLTVLPFGNTLYLAKITGEQLMKVLEYTATIPAGKGARPQVSGLSYKIENGEIRDVLINGEPLDPEKVYTLVTNNYMAAGGDGYSMLKELEGYDTGFVLADVVMNYISEISPITEYDETPRVIKVQTE</sequence>